<reference evidence="2" key="1">
    <citation type="submission" date="2021-09" db="EMBL/GenBank/DDBJ databases">
        <title>A high-quality genome of the endoparasitic fungus Hirsutella rhossiliensis with a comparison of Hirsutella genomes reveals transposable elements contributing to genome size variation.</title>
        <authorList>
            <person name="Lin R."/>
            <person name="Jiao Y."/>
            <person name="Sun X."/>
            <person name="Ling J."/>
            <person name="Xie B."/>
            <person name="Cheng X."/>
        </authorList>
    </citation>
    <scope>NUCLEOTIDE SEQUENCE</scope>
    <source>
        <strain evidence="2">HR02</strain>
    </source>
</reference>
<gene>
    <name evidence="2" type="ORF">HRG_05542</name>
</gene>
<sequence>MQYTVDGAGEHCFTARVSVQSGLEYQYRFRAAESDDWLLDEHSSIVTDHRGNKTNLLKAPAMDRAPKQRQSSPEVPQRAIESVPVPGLPGTMSGASAQGKPGAASAADATNGARSRTPTEVVSSTAAEVADTAAQFDDPKNTMPSRPEKLQDTGDATGDHEDFKSPLFAHEAFGASETADDGFDHEPQDFAVNSPNSRLSFGNYGFLTHCAGSSPATMTTTLIWSISSYPLGLRH</sequence>
<keyword evidence="3" id="KW-1185">Reference proteome</keyword>
<dbReference type="EMBL" id="JAIZPD010000005">
    <property type="protein sequence ID" value="KAH0963032.1"/>
    <property type="molecule type" value="Genomic_DNA"/>
</dbReference>
<evidence type="ECO:0000313" key="2">
    <source>
        <dbReference type="EMBL" id="KAH0963032.1"/>
    </source>
</evidence>
<evidence type="ECO:0000256" key="1">
    <source>
        <dbReference type="SAM" id="MobiDB-lite"/>
    </source>
</evidence>
<feature type="compositionally biased region" description="Basic and acidic residues" evidence="1">
    <location>
        <begin position="146"/>
        <end position="159"/>
    </location>
</feature>
<feature type="compositionally biased region" description="Polar residues" evidence="1">
    <location>
        <begin position="114"/>
        <end position="126"/>
    </location>
</feature>
<dbReference type="RefSeq" id="XP_044720545.1">
    <property type="nucleotide sequence ID" value="XM_044864013.1"/>
</dbReference>
<dbReference type="OrthoDB" id="5350410at2759"/>
<evidence type="ECO:0008006" key="4">
    <source>
        <dbReference type="Google" id="ProtNLM"/>
    </source>
</evidence>
<name>A0A9P8MXA7_9HYPO</name>
<dbReference type="Proteomes" id="UP000824596">
    <property type="component" value="Unassembled WGS sequence"/>
</dbReference>
<comment type="caution">
    <text evidence="2">The sequence shown here is derived from an EMBL/GenBank/DDBJ whole genome shotgun (WGS) entry which is preliminary data.</text>
</comment>
<organism evidence="2 3">
    <name type="scientific">Hirsutella rhossiliensis</name>
    <dbReference type="NCBI Taxonomy" id="111463"/>
    <lineage>
        <taxon>Eukaryota</taxon>
        <taxon>Fungi</taxon>
        <taxon>Dikarya</taxon>
        <taxon>Ascomycota</taxon>
        <taxon>Pezizomycotina</taxon>
        <taxon>Sordariomycetes</taxon>
        <taxon>Hypocreomycetidae</taxon>
        <taxon>Hypocreales</taxon>
        <taxon>Ophiocordycipitaceae</taxon>
        <taxon>Hirsutella</taxon>
    </lineage>
</organism>
<proteinExistence type="predicted"/>
<feature type="compositionally biased region" description="Low complexity" evidence="1">
    <location>
        <begin position="103"/>
        <end position="113"/>
    </location>
</feature>
<feature type="region of interest" description="Disordered" evidence="1">
    <location>
        <begin position="61"/>
        <end position="159"/>
    </location>
</feature>
<protein>
    <recommendedName>
        <fullName evidence="4">AMP-activated protein kinase glycogen-binding domain-containing protein</fullName>
    </recommendedName>
</protein>
<dbReference type="AlphaFoldDB" id="A0A9P8MXA7"/>
<dbReference type="GeneID" id="68354671"/>
<accession>A0A9P8MXA7</accession>
<evidence type="ECO:0000313" key="3">
    <source>
        <dbReference type="Proteomes" id="UP000824596"/>
    </source>
</evidence>